<evidence type="ECO:0000313" key="2">
    <source>
        <dbReference type="Proteomes" id="UP000510721"/>
    </source>
</evidence>
<gene>
    <name evidence="1" type="ORF">FKV68_14860</name>
</gene>
<dbReference type="EMBL" id="CP041238">
    <property type="protein sequence ID" value="QLL62629.1"/>
    <property type="molecule type" value="Genomic_DNA"/>
</dbReference>
<sequence>MLQRNASLGRPTAVELEVIRASLGGIVQEMQNSLFRTGFSTIIRESQDASCALLDANAAVIAQHVVLPLHIGAFPACTQAVLRAFAGDIAPGDAFLINDPYEGGSPHAPDMAVITPLFFDDTLVAFCASIAHKGDIGGPVPGSCSGQAREVFNEGLQLPPVRYQRNYLPFGDVERIIAANSRTPELVLGDIRGQLGSARLGERRLAALLEKFGSSKCIAAFNELGDIAERRMRAIIQTWKDGVFEAERFVDDDGVELSKPVRIHVRVEKTGDTIRFDFTGSADQTRGPANIRPPLVQAACAYALISLVDPNIFITSGILRSFTVETRPSSVLNPRYPAPVNTYNPTVHAVVDAIFAALGQVVPDRSRADGCGSRSIILGGRGTNTGSSYVQYEIVGGGAGARSTRDGASGTTVNQSNAKIAPVEIIESEFPTRVLAFELIRDSGGAGKFRGGLGIRRKYLNLTEARFSIRSTKHVIPAEGYADGLPGRTGDIRINPDGDGWKRLPSRYADYPLQTGDVFELETPGGGGYGDPLTRDPGSVLADVREGYVSVEAAGRDYGVVLVAGPKGPSLDDEATQRLRAARSKAAAV</sequence>
<dbReference type="Proteomes" id="UP000510721">
    <property type="component" value="Chromosome"/>
</dbReference>
<organism evidence="1 2">
    <name type="scientific">Sinorhizobium mexicanum</name>
    <dbReference type="NCBI Taxonomy" id="375549"/>
    <lineage>
        <taxon>Bacteria</taxon>
        <taxon>Pseudomonadati</taxon>
        <taxon>Pseudomonadota</taxon>
        <taxon>Alphaproteobacteria</taxon>
        <taxon>Hyphomicrobiales</taxon>
        <taxon>Rhizobiaceae</taxon>
        <taxon>Sinorhizobium/Ensifer group</taxon>
        <taxon>Sinorhizobium</taxon>
    </lineage>
</organism>
<dbReference type="KEGG" id="emx:FKV68_14860"/>
<dbReference type="RefSeq" id="WP_180938523.1">
    <property type="nucleotide sequence ID" value="NZ_CP041238.1"/>
</dbReference>
<protein>
    <submittedName>
        <fullName evidence="1">Hydantoinase B/oxoprolinase family protein</fullName>
    </submittedName>
</protein>
<dbReference type="GO" id="GO:0006749">
    <property type="term" value="P:glutathione metabolic process"/>
    <property type="evidence" value="ECO:0007669"/>
    <property type="project" value="TreeGrafter"/>
</dbReference>
<dbReference type="InterPro" id="IPR003692">
    <property type="entry name" value="Hydantoinase_B"/>
</dbReference>
<accession>A0A859QT22</accession>
<dbReference type="AlphaFoldDB" id="A0A859QT22"/>
<dbReference type="GO" id="GO:0017168">
    <property type="term" value="F:5-oxoprolinase (ATP-hydrolyzing) activity"/>
    <property type="evidence" value="ECO:0007669"/>
    <property type="project" value="TreeGrafter"/>
</dbReference>
<name>A0A859QT22_9HYPH</name>
<proteinExistence type="predicted"/>
<dbReference type="PANTHER" id="PTHR11365:SF23">
    <property type="entry name" value="HYPOTHETICAL 5-OXOPROLINASE (EUROFUNG)-RELATED"/>
    <property type="match status" value="1"/>
</dbReference>
<reference evidence="1 2" key="1">
    <citation type="submission" date="2019-06" db="EMBL/GenBank/DDBJ databases">
        <title>Complete genome sequence of Ensifer mexicanus ITTG R7 isolated from nodules of Acacia angustissima (Mill.) Kuntze.</title>
        <authorList>
            <person name="Rincon-Rosales R."/>
            <person name="Rogel M.A."/>
            <person name="Guerrero G."/>
            <person name="Rincon-Molina C.I."/>
            <person name="Lopez-Lopez A."/>
            <person name="Martinez-Romero E."/>
        </authorList>
    </citation>
    <scope>NUCLEOTIDE SEQUENCE [LARGE SCALE GENOMIC DNA]</scope>
    <source>
        <strain evidence="1 2">ITTG R7</strain>
    </source>
</reference>
<evidence type="ECO:0000313" key="1">
    <source>
        <dbReference type="EMBL" id="QLL62629.1"/>
    </source>
</evidence>
<dbReference type="GO" id="GO:0005829">
    <property type="term" value="C:cytosol"/>
    <property type="evidence" value="ECO:0007669"/>
    <property type="project" value="TreeGrafter"/>
</dbReference>
<dbReference type="InterPro" id="IPR045079">
    <property type="entry name" value="Oxoprolinase-like"/>
</dbReference>
<dbReference type="Pfam" id="PF02538">
    <property type="entry name" value="Hydantoinase_B"/>
    <property type="match status" value="1"/>
</dbReference>
<dbReference type="PANTHER" id="PTHR11365">
    <property type="entry name" value="5-OXOPROLINASE RELATED"/>
    <property type="match status" value="1"/>
</dbReference>
<keyword evidence="2" id="KW-1185">Reference proteome</keyword>